<dbReference type="PRINTS" id="PR00080">
    <property type="entry name" value="SDRFAMILY"/>
</dbReference>
<dbReference type="Gene3D" id="3.40.50.720">
    <property type="entry name" value="NAD(P)-binding Rossmann-like Domain"/>
    <property type="match status" value="1"/>
</dbReference>
<comment type="similarity">
    <text evidence="1 3">Belongs to the short-chain dehydrogenases/reductases (SDR) family.</text>
</comment>
<evidence type="ECO:0000259" key="4">
    <source>
        <dbReference type="SMART" id="SM00822"/>
    </source>
</evidence>
<dbReference type="InterPro" id="IPR057326">
    <property type="entry name" value="KR_dom"/>
</dbReference>
<dbReference type="GO" id="GO:0016491">
    <property type="term" value="F:oxidoreductase activity"/>
    <property type="evidence" value="ECO:0007669"/>
    <property type="project" value="UniProtKB-KW"/>
</dbReference>
<comment type="caution">
    <text evidence="5">The sequence shown here is derived from an EMBL/GenBank/DDBJ whole genome shotgun (WGS) entry which is preliminary data.</text>
</comment>
<dbReference type="PRINTS" id="PR00081">
    <property type="entry name" value="GDHRDH"/>
</dbReference>
<evidence type="ECO:0000313" key="6">
    <source>
        <dbReference type="Proteomes" id="UP000028547"/>
    </source>
</evidence>
<dbReference type="RefSeq" id="WP_043403233.1">
    <property type="nucleotide sequence ID" value="NZ_JPMI01000220.1"/>
</dbReference>
<accession>A0A084SP65</accession>
<dbReference type="Pfam" id="PF00106">
    <property type="entry name" value="adh_short"/>
    <property type="match status" value="1"/>
</dbReference>
<dbReference type="InterPro" id="IPR036291">
    <property type="entry name" value="NAD(P)-bd_dom_sf"/>
</dbReference>
<keyword evidence="2" id="KW-0560">Oxidoreductase</keyword>
<proteinExistence type="inferred from homology"/>
<organism evidence="5 6">
    <name type="scientific">Archangium violaceum Cb vi76</name>
    <dbReference type="NCBI Taxonomy" id="1406225"/>
    <lineage>
        <taxon>Bacteria</taxon>
        <taxon>Pseudomonadati</taxon>
        <taxon>Myxococcota</taxon>
        <taxon>Myxococcia</taxon>
        <taxon>Myxococcales</taxon>
        <taxon>Cystobacterineae</taxon>
        <taxon>Archangiaceae</taxon>
        <taxon>Archangium</taxon>
    </lineage>
</organism>
<evidence type="ECO:0000256" key="2">
    <source>
        <dbReference type="ARBA" id="ARBA00023002"/>
    </source>
</evidence>
<dbReference type="InterPro" id="IPR002347">
    <property type="entry name" value="SDR_fam"/>
</dbReference>
<feature type="domain" description="Ketoreductase" evidence="4">
    <location>
        <begin position="4"/>
        <end position="178"/>
    </location>
</feature>
<sequence>MDDKVVVITGASSGIGAALAEQVGKKGWKVVLAARREPELRQVAARVGPEALPVVADVSRREDVQRILDAALARFGRVDVWVNNAGRGISKLVSQLTDEDFDEMMRVNVKSALYGIQAVLPHFQARGTGHLINVSSMLGRVPYVPVRSAYNAAKHALNALTANLRQELREQYPDIHVTTFLPGVVATEFGVNALGGGVDSRKIPGAQSVEETAGVLVDVIERPRPDVYSRPEYRQQVLAYYASEDLALPEGGPPGTRRP</sequence>
<dbReference type="EMBL" id="JPMI01000220">
    <property type="protein sequence ID" value="KFA90250.1"/>
    <property type="molecule type" value="Genomic_DNA"/>
</dbReference>
<dbReference type="GO" id="GO:0016020">
    <property type="term" value="C:membrane"/>
    <property type="evidence" value="ECO:0007669"/>
    <property type="project" value="TreeGrafter"/>
</dbReference>
<dbReference type="SUPFAM" id="SSF51735">
    <property type="entry name" value="NAD(P)-binding Rossmann-fold domains"/>
    <property type="match status" value="1"/>
</dbReference>
<dbReference type="AlphaFoldDB" id="A0A084SP65"/>
<name>A0A084SP65_9BACT</name>
<protein>
    <submittedName>
        <fullName evidence="5">Short-chain dehydrogenase</fullName>
    </submittedName>
</protein>
<dbReference type="Proteomes" id="UP000028547">
    <property type="component" value="Unassembled WGS sequence"/>
</dbReference>
<evidence type="ECO:0000256" key="3">
    <source>
        <dbReference type="RuleBase" id="RU000363"/>
    </source>
</evidence>
<dbReference type="PANTHER" id="PTHR44196:SF1">
    <property type="entry name" value="DEHYDROGENASE_REDUCTASE SDR FAMILY MEMBER 7B"/>
    <property type="match status" value="1"/>
</dbReference>
<dbReference type="SMART" id="SM00822">
    <property type="entry name" value="PKS_KR"/>
    <property type="match status" value="1"/>
</dbReference>
<evidence type="ECO:0000313" key="5">
    <source>
        <dbReference type="EMBL" id="KFA90250.1"/>
    </source>
</evidence>
<evidence type="ECO:0000256" key="1">
    <source>
        <dbReference type="ARBA" id="ARBA00006484"/>
    </source>
</evidence>
<gene>
    <name evidence="5" type="ORF">Q664_30270</name>
</gene>
<dbReference type="PANTHER" id="PTHR44196">
    <property type="entry name" value="DEHYDROGENASE/REDUCTASE SDR FAMILY MEMBER 7B"/>
    <property type="match status" value="1"/>
</dbReference>
<reference evidence="5 6" key="1">
    <citation type="submission" date="2014-07" db="EMBL/GenBank/DDBJ databases">
        <title>Draft Genome Sequence of Gephyronic Acid Producer, Cystobacter violaceus Strain Cb vi76.</title>
        <authorList>
            <person name="Stevens D.C."/>
            <person name="Young J."/>
            <person name="Carmichael R."/>
            <person name="Tan J."/>
            <person name="Taylor R.E."/>
        </authorList>
    </citation>
    <scope>NUCLEOTIDE SEQUENCE [LARGE SCALE GENOMIC DNA]</scope>
    <source>
        <strain evidence="5 6">Cb vi76</strain>
    </source>
</reference>